<accession>A0A2U8VMM8</accession>
<dbReference type="Gene3D" id="3.40.50.720">
    <property type="entry name" value="NAD(P)-binding Rossmann-like Domain"/>
    <property type="match status" value="2"/>
</dbReference>
<gene>
    <name evidence="7" type="ORF">DK427_02130</name>
</gene>
<dbReference type="FunFam" id="3.40.50.720:FF:000041">
    <property type="entry name" value="D-3-phosphoglycerate dehydrogenase"/>
    <property type="match status" value="1"/>
</dbReference>
<dbReference type="InterPro" id="IPR036291">
    <property type="entry name" value="NAD(P)-bd_dom_sf"/>
</dbReference>
<dbReference type="EMBL" id="CP029551">
    <property type="protein sequence ID" value="AWN34681.1"/>
    <property type="molecule type" value="Genomic_DNA"/>
</dbReference>
<dbReference type="KEGG" id="meti:DK427_02130"/>
<sequence>MPEGSTPKVVISEFMDEAAIAAELQGFDTLYDPGLVDRPDALAAALKGADALIVRNRTQVRGALLEGAPDLKVVGRLGVGLDNIDVAACRARNIAVYPATGANDGSVAEYVIGTAMLLLRGAYGATAAVAAGTWPRNALMGREIAGKRLGLVGFGAIARETARRAAALDMTVSAHDPFVAPDDPAWNPAYGPVALSSLDALIAESDVLSLHVPLTDGTRGLIGAEAIARMPKGAVLINAARGGVVDEAAVAAALRAGHLGGAALDVFEREPLDAGAGAVFADVPNLVLTPHIAGVTSESNVRVSAVTARAVRRHLTER</sequence>
<dbReference type="PROSITE" id="PS00671">
    <property type="entry name" value="D_2_HYDROXYACID_DH_3"/>
    <property type="match status" value="1"/>
</dbReference>
<comment type="similarity">
    <text evidence="1 4">Belongs to the D-isomer specific 2-hydroxyacid dehydrogenase family.</text>
</comment>
<evidence type="ECO:0000259" key="6">
    <source>
        <dbReference type="Pfam" id="PF02826"/>
    </source>
</evidence>
<evidence type="ECO:0000256" key="2">
    <source>
        <dbReference type="ARBA" id="ARBA00023002"/>
    </source>
</evidence>
<dbReference type="RefSeq" id="WP_109949818.1">
    <property type="nucleotide sequence ID" value="NZ_CP029551.1"/>
</dbReference>
<protein>
    <submittedName>
        <fullName evidence="7">3-phosphoglycerate dehydrogenase</fullName>
    </submittedName>
</protein>
<dbReference type="GO" id="GO:0006564">
    <property type="term" value="P:L-serine biosynthetic process"/>
    <property type="evidence" value="ECO:0007669"/>
    <property type="project" value="UniProtKB-ARBA"/>
</dbReference>
<dbReference type="InterPro" id="IPR029753">
    <property type="entry name" value="D-isomer_DH_CS"/>
</dbReference>
<dbReference type="Proteomes" id="UP000246058">
    <property type="component" value="Chromosome"/>
</dbReference>
<evidence type="ECO:0000256" key="1">
    <source>
        <dbReference type="ARBA" id="ARBA00005854"/>
    </source>
</evidence>
<dbReference type="GO" id="GO:0047545">
    <property type="term" value="F:(S)-2-hydroxyglutarate dehydrogenase activity"/>
    <property type="evidence" value="ECO:0007669"/>
    <property type="project" value="UniProtKB-ARBA"/>
</dbReference>
<dbReference type="Pfam" id="PF00389">
    <property type="entry name" value="2-Hacid_dh"/>
    <property type="match status" value="1"/>
</dbReference>
<feature type="domain" description="D-isomer specific 2-hydroxyacid dehydrogenase catalytic" evidence="5">
    <location>
        <begin position="39"/>
        <end position="316"/>
    </location>
</feature>
<dbReference type="OrthoDB" id="9793626at2"/>
<dbReference type="SUPFAM" id="SSF52283">
    <property type="entry name" value="Formate/glycerate dehydrogenase catalytic domain-like"/>
    <property type="match status" value="1"/>
</dbReference>
<dbReference type="GO" id="GO:0051287">
    <property type="term" value="F:NAD binding"/>
    <property type="evidence" value="ECO:0007669"/>
    <property type="project" value="InterPro"/>
</dbReference>
<keyword evidence="2 4" id="KW-0560">Oxidoreductase</keyword>
<dbReference type="PROSITE" id="PS00670">
    <property type="entry name" value="D_2_HYDROXYACID_DH_2"/>
    <property type="match status" value="1"/>
</dbReference>
<dbReference type="AlphaFoldDB" id="A0A2U8VMM8"/>
<evidence type="ECO:0000259" key="5">
    <source>
        <dbReference type="Pfam" id="PF00389"/>
    </source>
</evidence>
<name>A0A2U8VMM8_9HYPH</name>
<evidence type="ECO:0000256" key="4">
    <source>
        <dbReference type="RuleBase" id="RU003719"/>
    </source>
</evidence>
<feature type="domain" description="D-isomer specific 2-hydroxyacid dehydrogenase NAD-binding" evidence="6">
    <location>
        <begin position="113"/>
        <end position="293"/>
    </location>
</feature>
<dbReference type="Pfam" id="PF02826">
    <property type="entry name" value="2-Hacid_dh_C"/>
    <property type="match status" value="1"/>
</dbReference>
<dbReference type="PANTHER" id="PTHR42938">
    <property type="entry name" value="FORMATE DEHYDROGENASE 1"/>
    <property type="match status" value="1"/>
</dbReference>
<dbReference type="InterPro" id="IPR006140">
    <property type="entry name" value="D-isomer_DH_NAD-bd"/>
</dbReference>
<evidence type="ECO:0000313" key="8">
    <source>
        <dbReference type="Proteomes" id="UP000246058"/>
    </source>
</evidence>
<dbReference type="SUPFAM" id="SSF51735">
    <property type="entry name" value="NAD(P)-binding Rossmann-fold domains"/>
    <property type="match status" value="1"/>
</dbReference>
<organism evidence="7 8">
    <name type="scientific">Methylobacterium radiodurans</name>
    <dbReference type="NCBI Taxonomy" id="2202828"/>
    <lineage>
        <taxon>Bacteria</taxon>
        <taxon>Pseudomonadati</taxon>
        <taxon>Pseudomonadota</taxon>
        <taxon>Alphaproteobacteria</taxon>
        <taxon>Hyphomicrobiales</taxon>
        <taxon>Methylobacteriaceae</taxon>
        <taxon>Methylobacterium</taxon>
    </lineage>
</organism>
<reference evidence="7 8" key="1">
    <citation type="submission" date="2018-05" db="EMBL/GenBank/DDBJ databases">
        <title>Complete Genome Sequence of Methylobacterium sp. 17Sr1-43.</title>
        <authorList>
            <person name="Srinivasan S."/>
        </authorList>
    </citation>
    <scope>NUCLEOTIDE SEQUENCE [LARGE SCALE GENOMIC DNA]</scope>
    <source>
        <strain evidence="7 8">17Sr1-43</strain>
    </source>
</reference>
<dbReference type="InterPro" id="IPR006139">
    <property type="entry name" value="D-isomer_2_OHA_DH_cat_dom"/>
</dbReference>
<proteinExistence type="inferred from homology"/>
<keyword evidence="3" id="KW-0520">NAD</keyword>
<dbReference type="GO" id="GO:0004617">
    <property type="term" value="F:phosphoglycerate dehydrogenase activity"/>
    <property type="evidence" value="ECO:0007669"/>
    <property type="project" value="UniProtKB-ARBA"/>
</dbReference>
<dbReference type="PANTHER" id="PTHR42938:SF9">
    <property type="entry name" value="FORMATE DEHYDROGENASE 1"/>
    <property type="match status" value="1"/>
</dbReference>
<keyword evidence="8" id="KW-1185">Reference proteome</keyword>
<evidence type="ECO:0000313" key="7">
    <source>
        <dbReference type="EMBL" id="AWN34681.1"/>
    </source>
</evidence>
<evidence type="ECO:0000256" key="3">
    <source>
        <dbReference type="ARBA" id="ARBA00023027"/>
    </source>
</evidence>